<evidence type="ECO:0000256" key="2">
    <source>
        <dbReference type="SAM" id="Phobius"/>
    </source>
</evidence>
<keyword evidence="2" id="KW-0472">Membrane</keyword>
<dbReference type="Pfam" id="PF09972">
    <property type="entry name" value="DUF2207"/>
    <property type="match status" value="1"/>
</dbReference>
<name>A0A544VXB9_9MYCO</name>
<dbReference type="RefSeq" id="WP_142553861.1">
    <property type="nucleotide sequence ID" value="NZ_VIFX01000028.1"/>
</dbReference>
<keyword evidence="2" id="KW-1133">Transmembrane helix</keyword>
<dbReference type="Pfam" id="PF20990">
    <property type="entry name" value="DUF2207_C"/>
    <property type="match status" value="1"/>
</dbReference>
<feature type="domain" description="Predicted membrane protein YciQ-like C-terminal" evidence="4">
    <location>
        <begin position="294"/>
        <end position="521"/>
    </location>
</feature>
<feature type="transmembrane region" description="Helical" evidence="2">
    <location>
        <begin position="416"/>
        <end position="436"/>
    </location>
</feature>
<protein>
    <submittedName>
        <fullName evidence="5">DUF2207 domain-containing protein</fullName>
    </submittedName>
</protein>
<dbReference type="EMBL" id="VIFX01000028">
    <property type="protein sequence ID" value="TQR84631.1"/>
    <property type="molecule type" value="Genomic_DNA"/>
</dbReference>
<proteinExistence type="predicted"/>
<evidence type="ECO:0000313" key="6">
    <source>
        <dbReference type="Proteomes" id="UP000315759"/>
    </source>
</evidence>
<dbReference type="InterPro" id="IPR018702">
    <property type="entry name" value="DUF2207"/>
</dbReference>
<dbReference type="InterPro" id="IPR048389">
    <property type="entry name" value="YciQ-like_C"/>
</dbReference>
<comment type="caution">
    <text evidence="5">The sequence shown here is derived from an EMBL/GenBank/DDBJ whole genome shotgun (WGS) entry which is preliminary data.</text>
</comment>
<evidence type="ECO:0000256" key="1">
    <source>
        <dbReference type="SAM" id="MobiDB-lite"/>
    </source>
</evidence>
<feature type="domain" description="DUF2207" evidence="3">
    <location>
        <begin position="39"/>
        <end position="234"/>
    </location>
</feature>
<organism evidence="5 6">
    <name type="scientific">Mycolicibacterium hodleri</name>
    <dbReference type="NCBI Taxonomy" id="49897"/>
    <lineage>
        <taxon>Bacteria</taxon>
        <taxon>Bacillati</taxon>
        <taxon>Actinomycetota</taxon>
        <taxon>Actinomycetes</taxon>
        <taxon>Mycobacteriales</taxon>
        <taxon>Mycobacteriaceae</taxon>
        <taxon>Mycolicibacterium</taxon>
    </lineage>
</organism>
<evidence type="ECO:0000259" key="4">
    <source>
        <dbReference type="Pfam" id="PF20990"/>
    </source>
</evidence>
<gene>
    <name evidence="5" type="ORF">D8S82_20455</name>
</gene>
<keyword evidence="2" id="KW-0812">Transmembrane</keyword>
<dbReference type="AlphaFoldDB" id="A0A544VXB9"/>
<evidence type="ECO:0000259" key="3">
    <source>
        <dbReference type="Pfam" id="PF09972"/>
    </source>
</evidence>
<evidence type="ECO:0000313" key="5">
    <source>
        <dbReference type="EMBL" id="TQR84631.1"/>
    </source>
</evidence>
<accession>A0A544VXB9</accession>
<reference evidence="5 6" key="1">
    <citation type="submission" date="2018-10" db="EMBL/GenBank/DDBJ databases">
        <title>Draft genome of Mycobacterium hodleri strain B.</title>
        <authorList>
            <person name="Amande T.J."/>
            <person name="Mcgenity T.J."/>
        </authorList>
    </citation>
    <scope>NUCLEOTIDE SEQUENCE [LARGE SCALE GENOMIC DNA]</scope>
    <source>
        <strain evidence="5 6">B</strain>
    </source>
</reference>
<feature type="transmembrane region" description="Helical" evidence="2">
    <location>
        <begin position="442"/>
        <end position="458"/>
    </location>
</feature>
<feature type="region of interest" description="Disordered" evidence="1">
    <location>
        <begin position="570"/>
        <end position="592"/>
    </location>
</feature>
<keyword evidence="6" id="KW-1185">Reference proteome</keyword>
<feature type="transmembrane region" description="Helical" evidence="2">
    <location>
        <begin position="262"/>
        <end position="281"/>
    </location>
</feature>
<sequence length="592" mass="63379">MKRIFGWLVLVILIAAGLLWPLVFGSVGASVAADDPVVIGDYRADFTVAADGRLNAVETIRGEFPSGRHGLFRYWDVANPNSPRVRQEPTVTSILMDGEPVPYQLLWESGDRFRVAKIGDADSTLSPGTHVYELRYSIAGVLDPGAVGENRSFAKVVGDPDSTSAFFWNVIAPSWNNEIDRVRVRVTMPADVTGAECSVGFGTGRACDGLAVSGSTIELSAANLAPRTPVTLRAGVDVPTPPRTSLPWSYEWDRVLGRSIGGVAWVLGLSVAGALMAYLWYRTTVEPDPGFPVQYAPPPGLGPVQTEYIRTEEVPKNGLTATLFHLAERKLVELEQVNDKQWNVRGTAEAAAWADVDPVAIAVGSALKVMGPGKEFEAKKTVTAGKKLSKAKTDMTVAVREWALDEKLMVTRRKELWVRSANGLSVILAVCGFFRWGFPATMWGLPFIAFFLFSRRSWAGGVGMRRTAAGRQLWSQAGGFHRLLSTDSAETRFDFAARKDLYTAYIPFAIAGGAAALWAKKYSDTVGTVAPQPDWYPSSTTSGGYGVSGHSGGPDFDSFESALSSSIGAYTASQSSSSSSSGSSSSSSGGGG</sequence>
<dbReference type="Proteomes" id="UP000315759">
    <property type="component" value="Unassembled WGS sequence"/>
</dbReference>
<feature type="non-terminal residue" evidence="5">
    <location>
        <position position="592"/>
    </location>
</feature>